<keyword evidence="11" id="KW-1185">Reference proteome</keyword>
<evidence type="ECO:0000256" key="9">
    <source>
        <dbReference type="SAM" id="MobiDB-lite"/>
    </source>
</evidence>
<keyword evidence="6" id="KW-0496">Mitochondrion</keyword>
<dbReference type="Pfam" id="PF09803">
    <property type="entry name" value="Pet100"/>
    <property type="match status" value="1"/>
</dbReference>
<dbReference type="PANTHER" id="PTHR33968:SF1">
    <property type="entry name" value="PROTEIN PET100 HOMOLOG, MITOCHONDRIAL"/>
    <property type="match status" value="1"/>
</dbReference>
<dbReference type="EMBL" id="CAJPDQ010000007">
    <property type="protein sequence ID" value="CAF9912351.1"/>
    <property type="molecule type" value="Genomic_DNA"/>
</dbReference>
<organism evidence="10 11">
    <name type="scientific">Gomphillus americanus</name>
    <dbReference type="NCBI Taxonomy" id="1940652"/>
    <lineage>
        <taxon>Eukaryota</taxon>
        <taxon>Fungi</taxon>
        <taxon>Dikarya</taxon>
        <taxon>Ascomycota</taxon>
        <taxon>Pezizomycotina</taxon>
        <taxon>Lecanoromycetes</taxon>
        <taxon>OSLEUM clade</taxon>
        <taxon>Ostropomycetidae</taxon>
        <taxon>Ostropales</taxon>
        <taxon>Graphidaceae</taxon>
        <taxon>Gomphilloideae</taxon>
        <taxon>Gomphillus</taxon>
    </lineage>
</organism>
<evidence type="ECO:0000256" key="7">
    <source>
        <dbReference type="ARBA" id="ARBA00023136"/>
    </source>
</evidence>
<proteinExistence type="inferred from homology"/>
<gene>
    <name evidence="10" type="ORF">GOMPHAMPRED_007636</name>
</gene>
<name>A0A8H3F0V4_9LECA</name>
<keyword evidence="5" id="KW-1133">Transmembrane helix</keyword>
<evidence type="ECO:0000256" key="2">
    <source>
        <dbReference type="ARBA" id="ARBA00004325"/>
    </source>
</evidence>
<feature type="compositionally biased region" description="Basic and acidic residues" evidence="9">
    <location>
        <begin position="73"/>
        <end position="99"/>
    </location>
</feature>
<dbReference type="InterPro" id="IPR018625">
    <property type="entry name" value="Pet100"/>
</dbReference>
<reference evidence="10" key="1">
    <citation type="submission" date="2021-03" db="EMBL/GenBank/DDBJ databases">
        <authorList>
            <person name="Tagirdzhanova G."/>
        </authorList>
    </citation>
    <scope>NUCLEOTIDE SEQUENCE</scope>
</reference>
<evidence type="ECO:0000256" key="4">
    <source>
        <dbReference type="ARBA" id="ARBA00022946"/>
    </source>
</evidence>
<feature type="compositionally biased region" description="Low complexity" evidence="9">
    <location>
        <begin position="110"/>
        <end position="128"/>
    </location>
</feature>
<dbReference type="GO" id="GO:0033617">
    <property type="term" value="P:mitochondrial respiratory chain complex IV assembly"/>
    <property type="evidence" value="ECO:0007669"/>
    <property type="project" value="InterPro"/>
</dbReference>
<feature type="region of interest" description="Disordered" evidence="9">
    <location>
        <begin position="73"/>
        <end position="128"/>
    </location>
</feature>
<comment type="caution">
    <text evidence="10">The sequence shown here is derived from an EMBL/GenBank/DDBJ whole genome shotgun (WGS) entry which is preliminary data.</text>
</comment>
<evidence type="ECO:0000256" key="6">
    <source>
        <dbReference type="ARBA" id="ARBA00023128"/>
    </source>
</evidence>
<dbReference type="Proteomes" id="UP000664169">
    <property type="component" value="Unassembled WGS sequence"/>
</dbReference>
<keyword evidence="4" id="KW-0809">Transit peptide</keyword>
<keyword evidence="3" id="KW-0812">Transmembrane</keyword>
<dbReference type="OrthoDB" id="18175at2759"/>
<evidence type="ECO:0000313" key="11">
    <source>
        <dbReference type="Proteomes" id="UP000664169"/>
    </source>
</evidence>
<keyword evidence="7" id="KW-0472">Membrane</keyword>
<dbReference type="GO" id="GO:0005743">
    <property type="term" value="C:mitochondrial inner membrane"/>
    <property type="evidence" value="ECO:0007669"/>
    <property type="project" value="TreeGrafter"/>
</dbReference>
<evidence type="ECO:0000256" key="3">
    <source>
        <dbReference type="ARBA" id="ARBA00022692"/>
    </source>
</evidence>
<evidence type="ECO:0000256" key="5">
    <source>
        <dbReference type="ARBA" id="ARBA00022989"/>
    </source>
</evidence>
<sequence>MAGPNLEVFKFGLYIMFPIAWMYYFGTNLENRFGVPDFWPKPEATYKIPFEKGEIHGELERLKMRRLERRAQRLEENGDREGALEARRTAKQTEAHIDAAKTVQDTKSNSGGWLSWLSGSSSSTKDKS</sequence>
<evidence type="ECO:0008006" key="12">
    <source>
        <dbReference type="Google" id="ProtNLM"/>
    </source>
</evidence>
<evidence type="ECO:0000256" key="8">
    <source>
        <dbReference type="ARBA" id="ARBA00038077"/>
    </source>
</evidence>
<protein>
    <recommendedName>
        <fullName evidence="12">Mitochondrial cytochrome c oxidase assembly factor</fullName>
    </recommendedName>
</protein>
<accession>A0A8H3F0V4</accession>
<dbReference type="GO" id="GO:0051082">
    <property type="term" value="F:unfolded protein binding"/>
    <property type="evidence" value="ECO:0007669"/>
    <property type="project" value="TreeGrafter"/>
</dbReference>
<dbReference type="AlphaFoldDB" id="A0A8H3F0V4"/>
<dbReference type="PANTHER" id="PTHR33968">
    <property type="entry name" value="PROTEIN PET100 HOMOLOG, MITOCHONDRIAL"/>
    <property type="match status" value="1"/>
</dbReference>
<evidence type="ECO:0000256" key="1">
    <source>
        <dbReference type="ARBA" id="ARBA00004167"/>
    </source>
</evidence>
<comment type="subcellular location">
    <subcellularLocation>
        <location evidence="1">Membrane</location>
        <topology evidence="1">Single-pass membrane protein</topology>
    </subcellularLocation>
    <subcellularLocation>
        <location evidence="2">Mitochondrion membrane</location>
    </subcellularLocation>
</comment>
<comment type="similarity">
    <text evidence="8">Belongs to the PET100 family.</text>
</comment>
<evidence type="ECO:0000313" key="10">
    <source>
        <dbReference type="EMBL" id="CAF9912351.1"/>
    </source>
</evidence>